<gene>
    <name evidence="1" type="ORF">NDU88_003001</name>
</gene>
<keyword evidence="2" id="KW-1185">Reference proteome</keyword>
<evidence type="ECO:0000313" key="1">
    <source>
        <dbReference type="EMBL" id="KAJ1124550.1"/>
    </source>
</evidence>
<organism evidence="1 2">
    <name type="scientific">Pleurodeles waltl</name>
    <name type="common">Iberian ribbed newt</name>
    <dbReference type="NCBI Taxonomy" id="8319"/>
    <lineage>
        <taxon>Eukaryota</taxon>
        <taxon>Metazoa</taxon>
        <taxon>Chordata</taxon>
        <taxon>Craniata</taxon>
        <taxon>Vertebrata</taxon>
        <taxon>Euteleostomi</taxon>
        <taxon>Amphibia</taxon>
        <taxon>Batrachia</taxon>
        <taxon>Caudata</taxon>
        <taxon>Salamandroidea</taxon>
        <taxon>Salamandridae</taxon>
        <taxon>Pleurodelinae</taxon>
        <taxon>Pleurodeles</taxon>
    </lineage>
</organism>
<comment type="caution">
    <text evidence="1">The sequence shown here is derived from an EMBL/GenBank/DDBJ whole genome shotgun (WGS) entry which is preliminary data.</text>
</comment>
<dbReference type="Proteomes" id="UP001066276">
    <property type="component" value="Chromosome 7"/>
</dbReference>
<protein>
    <submittedName>
        <fullName evidence="1">Uncharacterized protein</fullName>
    </submittedName>
</protein>
<name>A0AAV7PGY3_PLEWA</name>
<dbReference type="AlphaFoldDB" id="A0AAV7PGY3"/>
<evidence type="ECO:0000313" key="2">
    <source>
        <dbReference type="Proteomes" id="UP001066276"/>
    </source>
</evidence>
<proteinExistence type="predicted"/>
<dbReference type="EMBL" id="JANPWB010000011">
    <property type="protein sequence ID" value="KAJ1124550.1"/>
    <property type="molecule type" value="Genomic_DNA"/>
</dbReference>
<reference evidence="1" key="1">
    <citation type="journal article" date="2022" name="bioRxiv">
        <title>Sequencing and chromosome-scale assembly of the giantPleurodeles waltlgenome.</title>
        <authorList>
            <person name="Brown T."/>
            <person name="Elewa A."/>
            <person name="Iarovenko S."/>
            <person name="Subramanian E."/>
            <person name="Araus A.J."/>
            <person name="Petzold A."/>
            <person name="Susuki M."/>
            <person name="Suzuki K.-i.T."/>
            <person name="Hayashi T."/>
            <person name="Toyoda A."/>
            <person name="Oliveira C."/>
            <person name="Osipova E."/>
            <person name="Leigh N.D."/>
            <person name="Simon A."/>
            <person name="Yun M.H."/>
        </authorList>
    </citation>
    <scope>NUCLEOTIDE SEQUENCE</scope>
    <source>
        <strain evidence="1">20211129_DDA</strain>
        <tissue evidence="1">Liver</tissue>
    </source>
</reference>
<sequence>MGKPSPKRGDTQKLGAMVPTLQAQFDRILVVIADTKAALQKDIGVVSTGLGLLRAKHHKLVNRLKEVETGLREIKLSQLDLKRQVEELDGRLQTLESRAQGTEGFHLRNNVCVVGLPEGTELVIVV</sequence>
<accession>A0AAV7PGY3</accession>